<protein>
    <recommendedName>
        <fullName evidence="2">histidine kinase</fullName>
        <ecNumber evidence="2">2.7.13.3</ecNumber>
    </recommendedName>
</protein>
<dbReference type="Gene3D" id="3.30.565.10">
    <property type="entry name" value="Histidine kinase-like ATPase, C-terminal domain"/>
    <property type="match status" value="1"/>
</dbReference>
<evidence type="ECO:0000256" key="7">
    <source>
        <dbReference type="SAM" id="Phobius"/>
    </source>
</evidence>
<dbReference type="SUPFAM" id="SSF48452">
    <property type="entry name" value="TPR-like"/>
    <property type="match status" value="1"/>
</dbReference>
<dbReference type="Proteomes" id="UP000560658">
    <property type="component" value="Unassembled WGS sequence"/>
</dbReference>
<keyword evidence="4 8" id="KW-0418">Kinase</keyword>
<proteinExistence type="predicted"/>
<sequence>MARSAPGNALANAYSDLGDYYMYKVPDSANYYFQKGLSHIKEKTAPVYTGLLCNVAAYSQSIGEMDKALSQYHFAYDEAQRLHWNEGKVVAASSMGVLYRRKEMPDSALYYYKEALEVAENQQDMSAVANLYTNITVLYANGSRLEEALPYAKKGIEAAELSKHEDIIQYIYSYSTYGAVLVKLNRLEEGTPALQVALRESEKIGSSQMEIKSLIPLLRLFDLRELRDSVFYYINKAEKILPALPLSSTEVLGYYEVKGQLMEKYGRYKESLEAFEIIEKHRGQSLQSPIDRLYYHLGLNYHGLNKDERAYEYMKEAYLAKDSLFAQEVQKQMSDLTVKYKTKEKEWEIEQLKRTQAEQYASMVQKIAWLVVALLIVTSICLVLLYKKRAAQKELDLRLARQYIDGLESERKRLAKELHDGVCNDLLGIEMYMQRSPNVEDTNLQTIFSLLEQARVDVRFISHELMPPSLQYANLDMMLSDYTERIEKIHGIHTQYFSSPLDMNWYQIPHQKAYELYRIVQEAITNAMLHGGAGAIKVSLAVDEDDFLSLSVQADGQKPKEETNKTEGIGLRTIADRVKCLDGICTFNYEDLGTILTVKLKV</sequence>
<evidence type="ECO:0000313" key="9">
    <source>
        <dbReference type="Proteomes" id="UP000560658"/>
    </source>
</evidence>
<comment type="caution">
    <text evidence="8">The sequence shown here is derived from an EMBL/GenBank/DDBJ whole genome shotgun (WGS) entry which is preliminary data.</text>
</comment>
<dbReference type="EC" id="2.7.13.3" evidence="2"/>
<dbReference type="InterPro" id="IPR019734">
    <property type="entry name" value="TPR_rpt"/>
</dbReference>
<dbReference type="SMART" id="SM00028">
    <property type="entry name" value="TPR"/>
    <property type="match status" value="2"/>
</dbReference>
<dbReference type="EMBL" id="JACIER010000003">
    <property type="protein sequence ID" value="MBB4043316.1"/>
    <property type="molecule type" value="Genomic_DNA"/>
</dbReference>
<dbReference type="PROSITE" id="PS50005">
    <property type="entry name" value="TPR"/>
    <property type="match status" value="1"/>
</dbReference>
<evidence type="ECO:0000256" key="5">
    <source>
        <dbReference type="ARBA" id="ARBA00023012"/>
    </source>
</evidence>
<dbReference type="Gene3D" id="1.20.5.1930">
    <property type="match status" value="1"/>
</dbReference>
<feature type="repeat" description="TPR" evidence="6">
    <location>
        <begin position="89"/>
        <end position="122"/>
    </location>
</feature>
<keyword evidence="9" id="KW-1185">Reference proteome</keyword>
<dbReference type="SUPFAM" id="SSF55874">
    <property type="entry name" value="ATPase domain of HSP90 chaperone/DNA topoisomerase II/histidine kinase"/>
    <property type="match status" value="1"/>
</dbReference>
<keyword evidence="6" id="KW-0802">TPR repeat</keyword>
<keyword evidence="5" id="KW-0902">Two-component regulatory system</keyword>
<name>A0A840CVH5_9BACE</name>
<dbReference type="CDD" id="cd16917">
    <property type="entry name" value="HATPase_UhpB-NarQ-NarX-like"/>
    <property type="match status" value="1"/>
</dbReference>
<keyword evidence="3" id="KW-0808">Transferase</keyword>
<dbReference type="Gene3D" id="1.25.40.10">
    <property type="entry name" value="Tetratricopeptide repeat domain"/>
    <property type="match status" value="2"/>
</dbReference>
<dbReference type="PANTHER" id="PTHR24421">
    <property type="entry name" value="NITRATE/NITRITE SENSOR PROTEIN NARX-RELATED"/>
    <property type="match status" value="1"/>
</dbReference>
<dbReference type="PANTHER" id="PTHR24421:SF10">
    <property type="entry name" value="NITRATE_NITRITE SENSOR PROTEIN NARQ"/>
    <property type="match status" value="1"/>
</dbReference>
<keyword evidence="7" id="KW-0472">Membrane</keyword>
<dbReference type="InterPro" id="IPR011990">
    <property type="entry name" value="TPR-like_helical_dom_sf"/>
</dbReference>
<keyword evidence="7" id="KW-1133">Transmembrane helix</keyword>
<dbReference type="InterPro" id="IPR036890">
    <property type="entry name" value="HATPase_C_sf"/>
</dbReference>
<dbReference type="RefSeq" id="WP_244978065.1">
    <property type="nucleotide sequence ID" value="NZ_JACIER010000003.1"/>
</dbReference>
<evidence type="ECO:0000313" key="8">
    <source>
        <dbReference type="EMBL" id="MBB4043316.1"/>
    </source>
</evidence>
<accession>A0A840CVH5</accession>
<reference evidence="8" key="1">
    <citation type="submission" date="2020-08" db="EMBL/GenBank/DDBJ databases">
        <title>Genomic Encyclopedia of Type Strains, Phase IV (KMG-IV): sequencing the most valuable type-strain genomes for metagenomic binning, comparative biology and taxonomic classification.</title>
        <authorList>
            <person name="Goeker M."/>
        </authorList>
    </citation>
    <scope>NUCLEOTIDE SEQUENCE [LARGE SCALE GENOMIC DNA]</scope>
    <source>
        <strain evidence="8">DSM 105720</strain>
    </source>
</reference>
<evidence type="ECO:0000256" key="2">
    <source>
        <dbReference type="ARBA" id="ARBA00012438"/>
    </source>
</evidence>
<dbReference type="GO" id="GO:0004673">
    <property type="term" value="F:protein histidine kinase activity"/>
    <property type="evidence" value="ECO:0007669"/>
    <property type="project" value="UniProtKB-EC"/>
</dbReference>
<gene>
    <name evidence="8" type="ORF">GGR06_001083</name>
</gene>
<comment type="catalytic activity">
    <reaction evidence="1">
        <text>ATP + protein L-histidine = ADP + protein N-phospho-L-histidine.</text>
        <dbReference type="EC" id="2.7.13.3"/>
    </reaction>
</comment>
<dbReference type="GO" id="GO:0000160">
    <property type="term" value="P:phosphorelay signal transduction system"/>
    <property type="evidence" value="ECO:0007669"/>
    <property type="project" value="UniProtKB-KW"/>
</dbReference>
<dbReference type="InterPro" id="IPR050482">
    <property type="entry name" value="Sensor_HK_TwoCompSys"/>
</dbReference>
<feature type="transmembrane region" description="Helical" evidence="7">
    <location>
        <begin position="367"/>
        <end position="386"/>
    </location>
</feature>
<dbReference type="AlphaFoldDB" id="A0A840CVH5"/>
<evidence type="ECO:0000256" key="4">
    <source>
        <dbReference type="ARBA" id="ARBA00022777"/>
    </source>
</evidence>
<keyword evidence="7" id="KW-0812">Transmembrane</keyword>
<evidence type="ECO:0000256" key="6">
    <source>
        <dbReference type="PROSITE-ProRule" id="PRU00339"/>
    </source>
</evidence>
<organism evidence="8 9">
    <name type="scientific">Bacteroides reticulotermitis</name>
    <dbReference type="NCBI Taxonomy" id="1133319"/>
    <lineage>
        <taxon>Bacteria</taxon>
        <taxon>Pseudomonadati</taxon>
        <taxon>Bacteroidota</taxon>
        <taxon>Bacteroidia</taxon>
        <taxon>Bacteroidales</taxon>
        <taxon>Bacteroidaceae</taxon>
        <taxon>Bacteroides</taxon>
    </lineage>
</organism>
<evidence type="ECO:0000256" key="1">
    <source>
        <dbReference type="ARBA" id="ARBA00000085"/>
    </source>
</evidence>
<evidence type="ECO:0000256" key="3">
    <source>
        <dbReference type="ARBA" id="ARBA00022679"/>
    </source>
</evidence>